<dbReference type="Gene3D" id="1.10.510.10">
    <property type="entry name" value="Transferase(Phosphotransferase) domain 1"/>
    <property type="match status" value="1"/>
</dbReference>
<dbReference type="GO" id="GO:0005524">
    <property type="term" value="F:ATP binding"/>
    <property type="evidence" value="ECO:0007669"/>
    <property type="project" value="InterPro"/>
</dbReference>
<evidence type="ECO:0000256" key="3">
    <source>
        <dbReference type="ARBA" id="ARBA00023180"/>
    </source>
</evidence>
<reference evidence="6 7" key="1">
    <citation type="journal article" date="2014" name="Nat. Genet.">
        <title>Genome sequence of the hot pepper provides insights into the evolution of pungency in Capsicum species.</title>
        <authorList>
            <person name="Kim S."/>
            <person name="Park M."/>
            <person name="Yeom S.I."/>
            <person name="Kim Y.M."/>
            <person name="Lee J.M."/>
            <person name="Lee H.A."/>
            <person name="Seo E."/>
            <person name="Choi J."/>
            <person name="Cheong K."/>
            <person name="Kim K.T."/>
            <person name="Jung K."/>
            <person name="Lee G.W."/>
            <person name="Oh S.K."/>
            <person name="Bae C."/>
            <person name="Kim S.B."/>
            <person name="Lee H.Y."/>
            <person name="Kim S.Y."/>
            <person name="Kim M.S."/>
            <person name="Kang B.C."/>
            <person name="Jo Y.D."/>
            <person name="Yang H.B."/>
            <person name="Jeong H.J."/>
            <person name="Kang W.H."/>
            <person name="Kwon J.K."/>
            <person name="Shin C."/>
            <person name="Lim J.Y."/>
            <person name="Park J.H."/>
            <person name="Huh J.H."/>
            <person name="Kim J.S."/>
            <person name="Kim B.D."/>
            <person name="Cohen O."/>
            <person name="Paran I."/>
            <person name="Suh M.C."/>
            <person name="Lee S.B."/>
            <person name="Kim Y.K."/>
            <person name="Shin Y."/>
            <person name="Noh S.J."/>
            <person name="Park J."/>
            <person name="Seo Y.S."/>
            <person name="Kwon S.Y."/>
            <person name="Kim H.A."/>
            <person name="Park J.M."/>
            <person name="Kim H.J."/>
            <person name="Choi S.B."/>
            <person name="Bosland P.W."/>
            <person name="Reeves G."/>
            <person name="Jo S.H."/>
            <person name="Lee B.W."/>
            <person name="Cho H.T."/>
            <person name="Choi H.S."/>
            <person name="Lee M.S."/>
            <person name="Yu Y."/>
            <person name="Do Choi Y."/>
            <person name="Park B.S."/>
            <person name="van Deynze A."/>
            <person name="Ashrafi H."/>
            <person name="Hill T."/>
            <person name="Kim W.T."/>
            <person name="Pai H.S."/>
            <person name="Ahn H.K."/>
            <person name="Yeam I."/>
            <person name="Giovannoni J.J."/>
            <person name="Rose J.K."/>
            <person name="Sorensen I."/>
            <person name="Lee S.J."/>
            <person name="Kim R.W."/>
            <person name="Choi I.Y."/>
            <person name="Choi B.S."/>
            <person name="Lim J.S."/>
            <person name="Lee Y.H."/>
            <person name="Choi D."/>
        </authorList>
    </citation>
    <scope>NUCLEOTIDE SEQUENCE [LARGE SCALE GENOMIC DNA]</scope>
    <source>
        <strain evidence="7">cv. CM334</strain>
    </source>
</reference>
<protein>
    <recommendedName>
        <fullName evidence="8">Protein kinase domain-containing protein</fullName>
    </recommendedName>
</protein>
<evidence type="ECO:0000313" key="6">
    <source>
        <dbReference type="EMBL" id="PHT76791.1"/>
    </source>
</evidence>
<evidence type="ECO:0000259" key="4">
    <source>
        <dbReference type="PROSITE" id="PS50011"/>
    </source>
</evidence>
<evidence type="ECO:0000256" key="1">
    <source>
        <dbReference type="ARBA" id="ARBA00022536"/>
    </source>
</evidence>
<evidence type="ECO:0000259" key="5">
    <source>
        <dbReference type="PROSITE" id="PS50927"/>
    </source>
</evidence>
<organism evidence="6 7">
    <name type="scientific">Capsicum annuum</name>
    <name type="common">Capsicum pepper</name>
    <dbReference type="NCBI Taxonomy" id="4072"/>
    <lineage>
        <taxon>Eukaryota</taxon>
        <taxon>Viridiplantae</taxon>
        <taxon>Streptophyta</taxon>
        <taxon>Embryophyta</taxon>
        <taxon>Tracheophyta</taxon>
        <taxon>Spermatophyta</taxon>
        <taxon>Magnoliopsida</taxon>
        <taxon>eudicotyledons</taxon>
        <taxon>Gunneridae</taxon>
        <taxon>Pentapetalae</taxon>
        <taxon>asterids</taxon>
        <taxon>lamiids</taxon>
        <taxon>Solanales</taxon>
        <taxon>Solanaceae</taxon>
        <taxon>Solanoideae</taxon>
        <taxon>Capsiceae</taxon>
        <taxon>Capsicum</taxon>
    </lineage>
</organism>
<comment type="caution">
    <text evidence="6">The sequence shown here is derived from an EMBL/GenBank/DDBJ whole genome shotgun (WGS) entry which is preliminary data.</text>
</comment>
<dbReference type="Gramene" id="PHT76791">
    <property type="protein sequence ID" value="PHT76791"/>
    <property type="gene ID" value="T459_20313"/>
</dbReference>
<accession>A0A2G2Z4F0</accession>
<dbReference type="Proteomes" id="UP000222542">
    <property type="component" value="Unassembled WGS sequence"/>
</dbReference>
<evidence type="ECO:0000313" key="7">
    <source>
        <dbReference type="Proteomes" id="UP000222542"/>
    </source>
</evidence>
<sequence>MRGTPGYLAPEWLSSVITEKVDVYAFGIVLLEILCGRKNLDWSHADEEDVHLLSVFTRKVEKEQLMDILDRNEDMQLHREAVTEMMSLAAWCLQGDFAKRPSMSLVVKALEGLVTVETNLDYNFSNVPKVGAGNEQREATISSKLLSILSGPRPLNSTARLSTLWINRPIDFSGGTVTPILQVGNEATKFLCGFYCKGHATDCFLGVLLSHNNSASLEGWYISARLVWSANRNHPVKTNATLLLGKDGNLVLADTDGTFVYNQSIEQEKL</sequence>
<keyword evidence="1" id="KW-0245">EGF-like domain</keyword>
<reference evidence="6 7" key="2">
    <citation type="journal article" date="2017" name="Genome Biol.">
        <title>New reference genome sequences of hot pepper reveal the massive evolution of plant disease-resistance genes by retroduplication.</title>
        <authorList>
            <person name="Kim S."/>
            <person name="Park J."/>
            <person name="Yeom S.I."/>
            <person name="Kim Y.M."/>
            <person name="Seo E."/>
            <person name="Kim K.T."/>
            <person name="Kim M.S."/>
            <person name="Lee J.M."/>
            <person name="Cheong K."/>
            <person name="Shin H.S."/>
            <person name="Kim S.B."/>
            <person name="Han K."/>
            <person name="Lee J."/>
            <person name="Park M."/>
            <person name="Lee H.A."/>
            <person name="Lee H.Y."/>
            <person name="Lee Y."/>
            <person name="Oh S."/>
            <person name="Lee J.H."/>
            <person name="Choi E."/>
            <person name="Choi E."/>
            <person name="Lee S.E."/>
            <person name="Jeon J."/>
            <person name="Kim H."/>
            <person name="Choi G."/>
            <person name="Song H."/>
            <person name="Lee J."/>
            <person name="Lee S.C."/>
            <person name="Kwon J.K."/>
            <person name="Lee H.Y."/>
            <person name="Koo N."/>
            <person name="Hong Y."/>
            <person name="Kim R.W."/>
            <person name="Kang W.H."/>
            <person name="Huh J.H."/>
            <person name="Kang B.C."/>
            <person name="Yang T.J."/>
            <person name="Lee Y.H."/>
            <person name="Bennetzen J.L."/>
            <person name="Choi D."/>
        </authorList>
    </citation>
    <scope>NUCLEOTIDE SEQUENCE [LARGE SCALE GENOMIC DNA]</scope>
    <source>
        <strain evidence="7">cv. CM334</strain>
    </source>
</reference>
<dbReference type="SUPFAM" id="SSF56112">
    <property type="entry name" value="Protein kinase-like (PK-like)"/>
    <property type="match status" value="1"/>
</dbReference>
<dbReference type="Gene3D" id="2.90.10.10">
    <property type="entry name" value="Bulb-type lectin domain"/>
    <property type="match status" value="1"/>
</dbReference>
<dbReference type="AlphaFoldDB" id="A0A2G2Z4F0"/>
<proteinExistence type="predicted"/>
<gene>
    <name evidence="6" type="ORF">T459_20313</name>
</gene>
<dbReference type="PANTHER" id="PTHR47976:SF53">
    <property type="entry name" value="RECEPTOR-LIKE SERINE_THREONINE-PROTEIN KINASE"/>
    <property type="match status" value="1"/>
</dbReference>
<dbReference type="SUPFAM" id="SSF51110">
    <property type="entry name" value="alpha-D-mannose-specific plant lectins"/>
    <property type="match status" value="1"/>
</dbReference>
<dbReference type="Pfam" id="PF00069">
    <property type="entry name" value="Pkinase"/>
    <property type="match status" value="1"/>
</dbReference>
<dbReference type="InterPro" id="IPR011009">
    <property type="entry name" value="Kinase-like_dom_sf"/>
</dbReference>
<evidence type="ECO:0000256" key="2">
    <source>
        <dbReference type="ARBA" id="ARBA00022729"/>
    </source>
</evidence>
<feature type="domain" description="Protein kinase" evidence="4">
    <location>
        <begin position="1"/>
        <end position="114"/>
    </location>
</feature>
<dbReference type="GO" id="GO:0004672">
    <property type="term" value="F:protein kinase activity"/>
    <property type="evidence" value="ECO:0007669"/>
    <property type="project" value="InterPro"/>
</dbReference>
<keyword evidence="2" id="KW-0732">Signal</keyword>
<keyword evidence="3" id="KW-0325">Glycoprotein</keyword>
<dbReference type="PANTHER" id="PTHR47976">
    <property type="entry name" value="G-TYPE LECTIN S-RECEPTOR-LIKE SERINE/THREONINE-PROTEIN KINASE SD2-5"/>
    <property type="match status" value="1"/>
</dbReference>
<dbReference type="EMBL" id="AYRZ02000007">
    <property type="protein sequence ID" value="PHT76791.1"/>
    <property type="molecule type" value="Genomic_DNA"/>
</dbReference>
<dbReference type="PROSITE" id="PS50011">
    <property type="entry name" value="PROTEIN_KINASE_DOM"/>
    <property type="match status" value="1"/>
</dbReference>
<dbReference type="PROSITE" id="PS50927">
    <property type="entry name" value="BULB_LECTIN"/>
    <property type="match status" value="1"/>
</dbReference>
<feature type="domain" description="Bulb-type lectin" evidence="5">
    <location>
        <begin position="155"/>
        <end position="270"/>
    </location>
</feature>
<name>A0A2G2Z4F0_CAPAN</name>
<evidence type="ECO:0008006" key="8">
    <source>
        <dbReference type="Google" id="ProtNLM"/>
    </source>
</evidence>
<dbReference type="InterPro" id="IPR036426">
    <property type="entry name" value="Bulb-type_lectin_dom_sf"/>
</dbReference>
<dbReference type="InterPro" id="IPR000719">
    <property type="entry name" value="Prot_kinase_dom"/>
</dbReference>
<dbReference type="InterPro" id="IPR051343">
    <property type="entry name" value="G-type_lectin_kinases/EP1-like"/>
</dbReference>
<dbReference type="InterPro" id="IPR001480">
    <property type="entry name" value="Bulb-type_lectin_dom"/>
</dbReference>
<keyword evidence="7" id="KW-1185">Reference proteome</keyword>